<sequence>MSGPPISTVFMGLFGGSDDPDIEAIAEQLGARPSEGDVKRTLGELEESMDRLAAAADIAGPDGRVENDAPPAAKARELATMVERGQISIDRTAGGGAAASAGSSADGSDADGVVASVADDVSRSRRPAGHRAAALLDALTSPRSTGEGDLRETLEAAVDRLEVADDIDRAVELDDPERTAGRLTGVDDDLAADVARLAESAADSDRADDASETELRDARVAVDRALASAAGHRTPDPDASLTERVELLAEAVPDDGTDGDDPGSAAARRVRSANRAECEPARDLLDGVASGDEDDVAEALRSAVDALNGAATVRNLTDDVDVDDVGARVRSLGETVSGIDGPVASALADRVDRLGAMLDRADASNAVVPYAVREEVRFYERDLLPVLESSVAATGGNETGFGANEQGVDAAGSGANGSQTREADASGAEAAVDALEDRRAEIRSRYVDSRTDHNHSIPMFFLSLSESLEDRARDALAAGEHDRARGVASATDDLLERVEGLYERNEYSVMLRRLRG</sequence>
<comment type="caution">
    <text evidence="2">The sequence shown here is derived from an EMBL/GenBank/DDBJ whole genome shotgun (WGS) entry which is preliminary data.</text>
</comment>
<keyword evidence="3" id="KW-1185">Reference proteome</keyword>
<gene>
    <name evidence="2" type="ORF">GRX01_04640</name>
</gene>
<proteinExistence type="predicted"/>
<dbReference type="RefSeq" id="WP_159663881.1">
    <property type="nucleotide sequence ID" value="NZ_WUUS01000002.1"/>
</dbReference>
<organism evidence="2 3">
    <name type="scientific">Halobaculum saliterrae</name>
    <dbReference type="NCBI Taxonomy" id="2073113"/>
    <lineage>
        <taxon>Archaea</taxon>
        <taxon>Methanobacteriati</taxon>
        <taxon>Methanobacteriota</taxon>
        <taxon>Stenosarchaea group</taxon>
        <taxon>Halobacteria</taxon>
        <taxon>Halobacteriales</taxon>
        <taxon>Haloferacaceae</taxon>
        <taxon>Halobaculum</taxon>
    </lineage>
</organism>
<feature type="compositionally biased region" description="Low complexity" evidence="1">
    <location>
        <begin position="98"/>
        <end position="119"/>
    </location>
</feature>
<accession>A0A6B0SPK4</accession>
<reference evidence="2 3" key="1">
    <citation type="submission" date="2019-12" db="EMBL/GenBank/DDBJ databases">
        <title>Isolation and characterization of three novel carbon monoxide-oxidizing members of Halobacteria from salione crusts and soils.</title>
        <authorList>
            <person name="Myers M.R."/>
            <person name="King G.M."/>
        </authorList>
    </citation>
    <scope>NUCLEOTIDE SEQUENCE [LARGE SCALE GENOMIC DNA]</scope>
    <source>
        <strain evidence="2 3">WSA2</strain>
    </source>
</reference>
<dbReference type="AlphaFoldDB" id="A0A6B0SPK4"/>
<evidence type="ECO:0000313" key="2">
    <source>
        <dbReference type="EMBL" id="MXR40635.1"/>
    </source>
</evidence>
<evidence type="ECO:0000256" key="1">
    <source>
        <dbReference type="SAM" id="MobiDB-lite"/>
    </source>
</evidence>
<dbReference type="Proteomes" id="UP000437065">
    <property type="component" value="Unassembled WGS sequence"/>
</dbReference>
<protein>
    <submittedName>
        <fullName evidence="2">Uncharacterized protein</fullName>
    </submittedName>
</protein>
<dbReference type="OrthoDB" id="342178at2157"/>
<name>A0A6B0SPK4_9EURY</name>
<evidence type="ECO:0000313" key="3">
    <source>
        <dbReference type="Proteomes" id="UP000437065"/>
    </source>
</evidence>
<feature type="region of interest" description="Disordered" evidence="1">
    <location>
        <begin position="91"/>
        <end position="150"/>
    </location>
</feature>
<dbReference type="EMBL" id="WUUS01000002">
    <property type="protein sequence ID" value="MXR40635.1"/>
    <property type="molecule type" value="Genomic_DNA"/>
</dbReference>
<feature type="region of interest" description="Disordered" evidence="1">
    <location>
        <begin position="397"/>
        <end position="427"/>
    </location>
</feature>